<dbReference type="AlphaFoldDB" id="A0A937L698"/>
<evidence type="ECO:0000256" key="3">
    <source>
        <dbReference type="ARBA" id="ARBA00023274"/>
    </source>
</evidence>
<dbReference type="InterPro" id="IPR036227">
    <property type="entry name" value="Ribosomal_uL15/eL18_sf"/>
</dbReference>
<evidence type="ECO:0000256" key="2">
    <source>
        <dbReference type="ARBA" id="ARBA00022980"/>
    </source>
</evidence>
<keyword evidence="3 4" id="KW-0687">Ribonucleoprotein</keyword>
<sequence length="191" mass="19851">MKLNELSDNPGARKARMRVGRGTSSGKGKTAGRGVKGQTSRSGVAIKGFEGGQMPLHMRLPKRGFNVPNPKKLNAVNLGRLQVAVDAGNLKSGATVSAASLVEAGIIRRALDGVRILAKGELKEKLDFEVAGMSKAAQDAVGKLGGKVSILTPAKEEAAPTKEKKAKAPKAEEAPAEETPAEDASDEATEE</sequence>
<feature type="compositionally biased region" description="Gly residues" evidence="6">
    <location>
        <begin position="23"/>
        <end position="35"/>
    </location>
</feature>
<evidence type="ECO:0000256" key="4">
    <source>
        <dbReference type="HAMAP-Rule" id="MF_01341"/>
    </source>
</evidence>
<dbReference type="Proteomes" id="UP000785783">
    <property type="component" value="Unassembled WGS sequence"/>
</dbReference>
<reference evidence="8" key="1">
    <citation type="submission" date="2020-10" db="EMBL/GenBank/DDBJ databases">
        <title>Microbiome of the Black Sea water column analyzed by genome centric metagenomics.</title>
        <authorList>
            <person name="Cabello-Yeves P.J."/>
            <person name="Callieri C."/>
            <person name="Picazo A."/>
            <person name="Mehrshad M."/>
            <person name="Haro-Moreno J.M."/>
            <person name="Roda-Garcia J."/>
            <person name="Dzembekova N."/>
            <person name="Slabakova V."/>
            <person name="Slabakova N."/>
            <person name="Moncheva S."/>
            <person name="Rodriguez-Valera F."/>
        </authorList>
    </citation>
    <scope>NUCLEOTIDE SEQUENCE</scope>
    <source>
        <strain evidence="8">BS307-5m-G5</strain>
    </source>
</reference>
<name>A0A937L698_9PROT</name>
<dbReference type="InterPro" id="IPR030878">
    <property type="entry name" value="Ribosomal_uL15"/>
</dbReference>
<dbReference type="PANTHER" id="PTHR12934:SF11">
    <property type="entry name" value="LARGE RIBOSOMAL SUBUNIT PROTEIN UL15M"/>
    <property type="match status" value="1"/>
</dbReference>
<dbReference type="GO" id="GO:0006412">
    <property type="term" value="P:translation"/>
    <property type="evidence" value="ECO:0007669"/>
    <property type="project" value="UniProtKB-UniRule"/>
</dbReference>
<organism evidence="8 9">
    <name type="scientific">PS1 clade bacterium</name>
    <dbReference type="NCBI Taxonomy" id="2175152"/>
    <lineage>
        <taxon>Bacteria</taxon>
        <taxon>Pseudomonadati</taxon>
        <taxon>Pseudomonadota</taxon>
        <taxon>Alphaproteobacteria</taxon>
        <taxon>PS1 clade</taxon>
    </lineage>
</organism>
<dbReference type="InterPro" id="IPR005749">
    <property type="entry name" value="Ribosomal_uL15_bac-type"/>
</dbReference>
<dbReference type="GO" id="GO:0019843">
    <property type="term" value="F:rRNA binding"/>
    <property type="evidence" value="ECO:0007669"/>
    <property type="project" value="UniProtKB-UniRule"/>
</dbReference>
<dbReference type="EMBL" id="JADHOK010000008">
    <property type="protein sequence ID" value="MBL6761323.1"/>
    <property type="molecule type" value="Genomic_DNA"/>
</dbReference>
<dbReference type="InterPro" id="IPR001196">
    <property type="entry name" value="Ribosomal_uL15_CS"/>
</dbReference>
<dbReference type="Pfam" id="PF00828">
    <property type="entry name" value="Ribosomal_L27A"/>
    <property type="match status" value="1"/>
</dbReference>
<protein>
    <recommendedName>
        <fullName evidence="4">Large ribosomal subunit protein uL15</fullName>
    </recommendedName>
</protein>
<dbReference type="NCBIfam" id="TIGR01071">
    <property type="entry name" value="rplO_bact"/>
    <property type="match status" value="1"/>
</dbReference>
<dbReference type="SUPFAM" id="SSF52080">
    <property type="entry name" value="Ribosomal proteins L15p and L18e"/>
    <property type="match status" value="1"/>
</dbReference>
<comment type="subunit">
    <text evidence="4">Part of the 50S ribosomal subunit.</text>
</comment>
<feature type="region of interest" description="Disordered" evidence="6">
    <location>
        <begin position="151"/>
        <end position="191"/>
    </location>
</feature>
<comment type="similarity">
    <text evidence="1 4 5">Belongs to the universal ribosomal protein uL15 family.</text>
</comment>
<feature type="compositionally biased region" description="Acidic residues" evidence="6">
    <location>
        <begin position="174"/>
        <end position="191"/>
    </location>
</feature>
<gene>
    <name evidence="4" type="primary">rplO</name>
    <name evidence="8" type="ORF">ISQ19_01340</name>
</gene>
<proteinExistence type="inferred from homology"/>
<dbReference type="PANTHER" id="PTHR12934">
    <property type="entry name" value="50S RIBOSOMAL PROTEIN L15"/>
    <property type="match status" value="1"/>
</dbReference>
<keyword evidence="2 4" id="KW-0689">Ribosomal protein</keyword>
<comment type="function">
    <text evidence="4">Binds to the 23S rRNA.</text>
</comment>
<feature type="domain" description="Large ribosomal subunit protein uL15/eL18" evidence="7">
    <location>
        <begin position="76"/>
        <end position="148"/>
    </location>
</feature>
<accession>A0A937L698</accession>
<dbReference type="PROSITE" id="PS00475">
    <property type="entry name" value="RIBOSOMAL_L15"/>
    <property type="match status" value="1"/>
</dbReference>
<comment type="caution">
    <text evidence="8">The sequence shown here is derived from an EMBL/GenBank/DDBJ whole genome shotgun (WGS) entry which is preliminary data.</text>
</comment>
<evidence type="ECO:0000256" key="1">
    <source>
        <dbReference type="ARBA" id="ARBA00007320"/>
    </source>
</evidence>
<evidence type="ECO:0000259" key="7">
    <source>
        <dbReference type="Pfam" id="PF00828"/>
    </source>
</evidence>
<keyword evidence="4" id="KW-0694">RNA-binding</keyword>
<feature type="compositionally biased region" description="Basic and acidic residues" evidence="6">
    <location>
        <begin position="154"/>
        <end position="163"/>
    </location>
</feature>
<dbReference type="Gene3D" id="3.100.10.10">
    <property type="match status" value="1"/>
</dbReference>
<feature type="region of interest" description="Disordered" evidence="6">
    <location>
        <begin position="1"/>
        <end position="43"/>
    </location>
</feature>
<dbReference type="GO" id="GO:0022625">
    <property type="term" value="C:cytosolic large ribosomal subunit"/>
    <property type="evidence" value="ECO:0007669"/>
    <property type="project" value="TreeGrafter"/>
</dbReference>
<keyword evidence="4" id="KW-0699">rRNA-binding</keyword>
<dbReference type="HAMAP" id="MF_01341">
    <property type="entry name" value="Ribosomal_uL15"/>
    <property type="match status" value="1"/>
</dbReference>
<dbReference type="GO" id="GO:0003735">
    <property type="term" value="F:structural constituent of ribosome"/>
    <property type="evidence" value="ECO:0007669"/>
    <property type="project" value="InterPro"/>
</dbReference>
<evidence type="ECO:0000256" key="5">
    <source>
        <dbReference type="RuleBase" id="RU003888"/>
    </source>
</evidence>
<evidence type="ECO:0000256" key="6">
    <source>
        <dbReference type="SAM" id="MobiDB-lite"/>
    </source>
</evidence>
<evidence type="ECO:0000313" key="9">
    <source>
        <dbReference type="Proteomes" id="UP000785783"/>
    </source>
</evidence>
<evidence type="ECO:0000313" key="8">
    <source>
        <dbReference type="EMBL" id="MBL6761323.1"/>
    </source>
</evidence>
<dbReference type="InterPro" id="IPR021131">
    <property type="entry name" value="Ribosomal_uL15/eL18"/>
</dbReference>